<name>A0A8J4SNF5_9TREM</name>
<dbReference type="AlphaFoldDB" id="A0A8J4SNF5"/>
<evidence type="ECO:0000313" key="2">
    <source>
        <dbReference type="Proteomes" id="UP000748531"/>
    </source>
</evidence>
<dbReference type="EMBL" id="LUCH01003656">
    <property type="protein sequence ID" value="KAF5399872.1"/>
    <property type="molecule type" value="Genomic_DNA"/>
</dbReference>
<accession>A0A8J4SNF5</accession>
<organism evidence="1 2">
    <name type="scientific">Paragonimus heterotremus</name>
    <dbReference type="NCBI Taxonomy" id="100268"/>
    <lineage>
        <taxon>Eukaryota</taxon>
        <taxon>Metazoa</taxon>
        <taxon>Spiralia</taxon>
        <taxon>Lophotrochozoa</taxon>
        <taxon>Platyhelminthes</taxon>
        <taxon>Trematoda</taxon>
        <taxon>Digenea</taxon>
        <taxon>Plagiorchiida</taxon>
        <taxon>Troglotremata</taxon>
        <taxon>Troglotrematidae</taxon>
        <taxon>Paragonimus</taxon>
    </lineage>
</organism>
<dbReference type="OrthoDB" id="6267417at2759"/>
<proteinExistence type="predicted"/>
<evidence type="ECO:0000313" key="1">
    <source>
        <dbReference type="EMBL" id="KAF5399872.1"/>
    </source>
</evidence>
<comment type="caution">
    <text evidence="1">The sequence shown here is derived from an EMBL/GenBank/DDBJ whole genome shotgun (WGS) entry which is preliminary data.</text>
</comment>
<gene>
    <name evidence="1" type="ORF">PHET_06756</name>
</gene>
<keyword evidence="2" id="KW-1185">Reference proteome</keyword>
<protein>
    <submittedName>
        <fullName evidence="1">Uncharacterized protein</fullName>
    </submittedName>
</protein>
<sequence length="136" mass="15635">MEQPFNRRQGATSRTFSLGRLVLAKDYRGGVKKWIVGSELRRTGRVTYGVRVKSFIRVRHAKRLRTPLKPVAVLYSRAIPLDILPHTFDLPQNVLAVTQSSEAHSPSIYTPKIWTDRSRKRVVHTHVNSGQRSYEQ</sequence>
<dbReference type="Proteomes" id="UP000748531">
    <property type="component" value="Unassembled WGS sequence"/>
</dbReference>
<reference evidence="1" key="1">
    <citation type="submission" date="2019-05" db="EMBL/GenBank/DDBJ databases">
        <title>Annotation for the trematode Paragonimus heterotremus.</title>
        <authorList>
            <person name="Choi Y.-J."/>
        </authorList>
    </citation>
    <scope>NUCLEOTIDE SEQUENCE</scope>
    <source>
        <strain evidence="1">LC</strain>
    </source>
</reference>